<dbReference type="SUPFAM" id="SSF51735">
    <property type="entry name" value="NAD(P)-binding Rossmann-fold domains"/>
    <property type="match status" value="1"/>
</dbReference>
<dbReference type="Pfam" id="PF02254">
    <property type="entry name" value="TrkA_N"/>
    <property type="match status" value="1"/>
</dbReference>
<evidence type="ECO:0000313" key="3">
    <source>
        <dbReference type="EMBL" id="QAR29855.1"/>
    </source>
</evidence>
<dbReference type="InterPro" id="IPR006037">
    <property type="entry name" value="RCK_C"/>
</dbReference>
<gene>
    <name evidence="3" type="ORF">EQP59_00010</name>
</gene>
<dbReference type="Pfam" id="PF02080">
    <property type="entry name" value="TrkA_C"/>
    <property type="match status" value="1"/>
</dbReference>
<proteinExistence type="predicted"/>
<dbReference type="GO" id="GO:0008324">
    <property type="term" value="F:monoatomic cation transmembrane transporter activity"/>
    <property type="evidence" value="ECO:0007669"/>
    <property type="project" value="InterPro"/>
</dbReference>
<dbReference type="PROSITE" id="PS51202">
    <property type="entry name" value="RCK_C"/>
    <property type="match status" value="1"/>
</dbReference>
<feature type="domain" description="RCK N-terminal" evidence="1">
    <location>
        <begin position="1"/>
        <end position="116"/>
    </location>
</feature>
<dbReference type="RefSeq" id="WP_128500373.1">
    <property type="nucleotide sequence ID" value="NZ_CP035107.1"/>
</dbReference>
<dbReference type="OrthoDB" id="9776294at2"/>
<dbReference type="PROSITE" id="PS51201">
    <property type="entry name" value="RCK_N"/>
    <property type="match status" value="1"/>
</dbReference>
<dbReference type="InterPro" id="IPR036291">
    <property type="entry name" value="NAD(P)-bd_dom_sf"/>
</dbReference>
<reference evidence="3 4" key="1">
    <citation type="submission" date="2019-01" db="EMBL/GenBank/DDBJ databases">
        <title>Whole Genome of Ornithobacterium rhinotracheale FARPER-174b.</title>
        <authorList>
            <person name="Tataje-Lavanda L.A."/>
            <person name="Montalvan A."/>
            <person name="Montesinos R."/>
            <person name="Zimic M."/>
            <person name="Fernandez-Sanchez M."/>
            <person name="Fernandez-Diaz M."/>
        </authorList>
    </citation>
    <scope>NUCLEOTIDE SEQUENCE [LARGE SCALE GENOMIC DNA]</scope>
    <source>
        <strain evidence="3 4">FARPER-174b</strain>
    </source>
</reference>
<dbReference type="SUPFAM" id="SSF116726">
    <property type="entry name" value="TrkA C-terminal domain-like"/>
    <property type="match status" value="1"/>
</dbReference>
<organism evidence="3 4">
    <name type="scientific">Ornithobacterium rhinotracheale</name>
    <dbReference type="NCBI Taxonomy" id="28251"/>
    <lineage>
        <taxon>Bacteria</taxon>
        <taxon>Pseudomonadati</taxon>
        <taxon>Bacteroidota</taxon>
        <taxon>Flavobacteriia</taxon>
        <taxon>Flavobacteriales</taxon>
        <taxon>Weeksellaceae</taxon>
        <taxon>Ornithobacterium</taxon>
    </lineage>
</organism>
<dbReference type="InterPro" id="IPR050721">
    <property type="entry name" value="Trk_Ktr_HKT_K-transport"/>
</dbReference>
<evidence type="ECO:0000313" key="4">
    <source>
        <dbReference type="Proteomes" id="UP000287701"/>
    </source>
</evidence>
<dbReference type="GO" id="GO:0006813">
    <property type="term" value="P:potassium ion transport"/>
    <property type="evidence" value="ECO:0007669"/>
    <property type="project" value="InterPro"/>
</dbReference>
<evidence type="ECO:0000259" key="2">
    <source>
        <dbReference type="PROSITE" id="PS51202"/>
    </source>
</evidence>
<evidence type="ECO:0000259" key="1">
    <source>
        <dbReference type="PROSITE" id="PS51201"/>
    </source>
</evidence>
<dbReference type="InterPro" id="IPR036721">
    <property type="entry name" value="RCK_C_sf"/>
</dbReference>
<accession>A0A410JP14</accession>
<dbReference type="PANTHER" id="PTHR43833:SF7">
    <property type="entry name" value="KTR SYSTEM POTASSIUM UPTAKE PROTEIN C"/>
    <property type="match status" value="1"/>
</dbReference>
<protein>
    <submittedName>
        <fullName evidence="3">TrkA family potassium uptake protein</fullName>
    </submittedName>
</protein>
<feature type="domain" description="RCK C-terminal" evidence="2">
    <location>
        <begin position="134"/>
        <end position="227"/>
    </location>
</feature>
<dbReference type="EMBL" id="CP035107">
    <property type="protein sequence ID" value="QAR29855.1"/>
    <property type="molecule type" value="Genomic_DNA"/>
</dbReference>
<dbReference type="Gene3D" id="3.40.50.720">
    <property type="entry name" value="NAD(P)-binding Rossmann-like Domain"/>
    <property type="match status" value="1"/>
</dbReference>
<sequence>MKYIVIGLGGFGASLAQYLTNMGHEVIAIDNRMEKVDFYKDKITHTICMDATDLHTLGGLPIKDTDMIVVAIGEEHGASIMCAANLKTLGAKKIIGRAISSVHETVLHAIGVETIIRPEKESARKWSKKLSNKHLEETFELNKEYSITEVRVPKKYDGKTIAEVDFRNNYNLVALTTAKEREIHCPLGGHRMNKEVYGVAQNNTVLHMGDIIVVYGKNRDIEKFLHS</sequence>
<dbReference type="PANTHER" id="PTHR43833">
    <property type="entry name" value="POTASSIUM CHANNEL PROTEIN 2-RELATED-RELATED"/>
    <property type="match status" value="1"/>
</dbReference>
<dbReference type="Proteomes" id="UP000287701">
    <property type="component" value="Chromosome"/>
</dbReference>
<dbReference type="Gene3D" id="3.30.70.1450">
    <property type="entry name" value="Regulator of K+ conductance, C-terminal domain"/>
    <property type="match status" value="1"/>
</dbReference>
<dbReference type="InterPro" id="IPR003148">
    <property type="entry name" value="RCK_N"/>
</dbReference>
<dbReference type="AlphaFoldDB" id="A0A410JP14"/>
<name>A0A410JP14_ORNRH</name>